<dbReference type="PANTHER" id="PTHR37171:SF1">
    <property type="entry name" value="SERINE_THREONINE-PROTEIN KINASE YRZF-RELATED"/>
    <property type="match status" value="1"/>
</dbReference>
<dbReference type="GO" id="GO:0016301">
    <property type="term" value="F:kinase activity"/>
    <property type="evidence" value="ECO:0007669"/>
    <property type="project" value="UniProtKB-KW"/>
</dbReference>
<comment type="caution">
    <text evidence="1">The sequence shown here is derived from an EMBL/GenBank/DDBJ whole genome shotgun (WGS) entry which is preliminary data.</text>
</comment>
<reference evidence="1 2" key="1">
    <citation type="submission" date="2019-08" db="EMBL/GenBank/DDBJ databases">
        <title>Bacillus genomes from the desert of Cuatro Cienegas, Coahuila.</title>
        <authorList>
            <person name="Olmedo-Alvarez G."/>
        </authorList>
    </citation>
    <scope>NUCLEOTIDE SEQUENCE [LARGE SCALE GENOMIC DNA]</scope>
    <source>
        <strain evidence="1 2">CH446_14T</strain>
    </source>
</reference>
<organism evidence="1 2">
    <name type="scientific">Bacillus infantis</name>
    <dbReference type="NCBI Taxonomy" id="324767"/>
    <lineage>
        <taxon>Bacteria</taxon>
        <taxon>Bacillati</taxon>
        <taxon>Bacillota</taxon>
        <taxon>Bacilli</taxon>
        <taxon>Bacillales</taxon>
        <taxon>Bacillaceae</taxon>
        <taxon>Bacillus</taxon>
    </lineage>
</organism>
<name>A0A5D4QVI2_9BACI</name>
<dbReference type="Proteomes" id="UP000322139">
    <property type="component" value="Unassembled WGS sequence"/>
</dbReference>
<keyword evidence="1" id="KW-0418">Kinase</keyword>
<sequence length="204" mass="23380">MPQKKYKRLAESVLIAENPIRYIQKDEALLHAGTGRSAAVFRIAGTERALKVFAPAFSHIALEEAEIYGKLDGGMFYPRLHEKGDNYIVIDYIEGQTFFECLTNGIKITPDDIARVDAALELARAKGLNPSDIHLRNLFKTAAGEIMLIDVARFRQASFCRQWEDLKYFFCKFYFKPLFPKRFPEPVLNGAAYVYKRLLKMRSC</sequence>
<dbReference type="InterPro" id="IPR052396">
    <property type="entry name" value="Meiotic_Drive_Suppr_Kinase"/>
</dbReference>
<evidence type="ECO:0000313" key="1">
    <source>
        <dbReference type="EMBL" id="TYS43143.1"/>
    </source>
</evidence>
<keyword evidence="1" id="KW-0808">Transferase</keyword>
<accession>A0A5D4QVI2</accession>
<dbReference type="AlphaFoldDB" id="A0A5D4QVI2"/>
<dbReference type="RefSeq" id="WP_148976694.1">
    <property type="nucleotide sequence ID" value="NZ_JBNIKT010000011.1"/>
</dbReference>
<evidence type="ECO:0000313" key="2">
    <source>
        <dbReference type="Proteomes" id="UP000322139"/>
    </source>
</evidence>
<dbReference type="EMBL" id="VTER01000014">
    <property type="protein sequence ID" value="TYS43143.1"/>
    <property type="molecule type" value="Genomic_DNA"/>
</dbReference>
<dbReference type="InterPro" id="IPR011009">
    <property type="entry name" value="Kinase-like_dom_sf"/>
</dbReference>
<dbReference type="SUPFAM" id="SSF56112">
    <property type="entry name" value="Protein kinase-like (PK-like)"/>
    <property type="match status" value="1"/>
</dbReference>
<gene>
    <name evidence="1" type="ORF">FZD51_21900</name>
</gene>
<proteinExistence type="predicted"/>
<protein>
    <submittedName>
        <fullName evidence="1">Protein kinase family protein</fullName>
    </submittedName>
</protein>
<dbReference type="PANTHER" id="PTHR37171">
    <property type="entry name" value="SERINE/THREONINE-PROTEIN KINASE YRZF-RELATED"/>
    <property type="match status" value="1"/>
</dbReference>